<accession>A0A8B6E3D8</accession>
<proteinExistence type="predicted"/>
<dbReference type="AlphaFoldDB" id="A0A8B6E3D8"/>
<dbReference type="EMBL" id="UYJE01004395">
    <property type="protein sequence ID" value="VDI27699.1"/>
    <property type="molecule type" value="Genomic_DNA"/>
</dbReference>
<dbReference type="Proteomes" id="UP000596742">
    <property type="component" value="Unassembled WGS sequence"/>
</dbReference>
<dbReference type="Gene3D" id="1.10.533.10">
    <property type="entry name" value="Death Domain, Fas"/>
    <property type="match status" value="1"/>
</dbReference>
<dbReference type="OrthoDB" id="6209880at2759"/>
<name>A0A8B6E3D8_MYTGA</name>
<keyword evidence="2" id="KW-1185">Reference proteome</keyword>
<dbReference type="InterPro" id="IPR011029">
    <property type="entry name" value="DEATH-like_dom_sf"/>
</dbReference>
<gene>
    <name evidence="1" type="ORF">MGAL_10B069352</name>
</gene>
<evidence type="ECO:0000313" key="2">
    <source>
        <dbReference type="Proteomes" id="UP000596742"/>
    </source>
</evidence>
<evidence type="ECO:0000313" key="1">
    <source>
        <dbReference type="EMBL" id="VDI27699.1"/>
    </source>
</evidence>
<reference evidence="1" key="1">
    <citation type="submission" date="2018-11" db="EMBL/GenBank/DDBJ databases">
        <authorList>
            <person name="Alioto T."/>
            <person name="Alioto T."/>
        </authorList>
    </citation>
    <scope>NUCLEOTIDE SEQUENCE</scope>
</reference>
<sequence>MKKAQFEGIRKQYQTSAEGNLTILQTAIDNQPNDRKLECLIRALESAGQKTLAEKVDTLWSTQKDLDTIAIVD</sequence>
<organism evidence="1 2">
    <name type="scientific">Mytilus galloprovincialis</name>
    <name type="common">Mediterranean mussel</name>
    <dbReference type="NCBI Taxonomy" id="29158"/>
    <lineage>
        <taxon>Eukaryota</taxon>
        <taxon>Metazoa</taxon>
        <taxon>Spiralia</taxon>
        <taxon>Lophotrochozoa</taxon>
        <taxon>Mollusca</taxon>
        <taxon>Bivalvia</taxon>
        <taxon>Autobranchia</taxon>
        <taxon>Pteriomorphia</taxon>
        <taxon>Mytilida</taxon>
        <taxon>Mytiloidea</taxon>
        <taxon>Mytilidae</taxon>
        <taxon>Mytilinae</taxon>
        <taxon>Mytilus</taxon>
    </lineage>
</organism>
<comment type="caution">
    <text evidence="1">The sequence shown here is derived from an EMBL/GenBank/DDBJ whole genome shotgun (WGS) entry which is preliminary data.</text>
</comment>
<protein>
    <submittedName>
        <fullName evidence="1">Uncharacterized protein</fullName>
    </submittedName>
</protein>